<proteinExistence type="predicted"/>
<comment type="caution">
    <text evidence="2">The sequence shown here is derived from an EMBL/GenBank/DDBJ whole genome shotgun (WGS) entry which is preliminary data.</text>
</comment>
<evidence type="ECO:0000259" key="1">
    <source>
        <dbReference type="SMART" id="SM00507"/>
    </source>
</evidence>
<evidence type="ECO:0000313" key="3">
    <source>
        <dbReference type="Proteomes" id="UP000248975"/>
    </source>
</evidence>
<dbReference type="InterPro" id="IPR003615">
    <property type="entry name" value="HNH_nuc"/>
</dbReference>
<evidence type="ECO:0000313" key="2">
    <source>
        <dbReference type="EMBL" id="PZQ94318.1"/>
    </source>
</evidence>
<name>A0A2W5RUH7_CERSP</name>
<dbReference type="AlphaFoldDB" id="A0A2W5RUH7"/>
<feature type="domain" description="HNH nuclease" evidence="1">
    <location>
        <begin position="17"/>
        <end position="66"/>
    </location>
</feature>
<organism evidence="2 3">
    <name type="scientific">Cereibacter sphaeroides</name>
    <name type="common">Rhodobacter sphaeroides</name>
    <dbReference type="NCBI Taxonomy" id="1063"/>
    <lineage>
        <taxon>Bacteria</taxon>
        <taxon>Pseudomonadati</taxon>
        <taxon>Pseudomonadota</taxon>
        <taxon>Alphaproteobacteria</taxon>
        <taxon>Rhodobacterales</taxon>
        <taxon>Paracoccaceae</taxon>
        <taxon>Cereibacter</taxon>
    </lineage>
</organism>
<dbReference type="SMART" id="SM00507">
    <property type="entry name" value="HNHc"/>
    <property type="match status" value="1"/>
</dbReference>
<dbReference type="Proteomes" id="UP000248975">
    <property type="component" value="Unassembled WGS sequence"/>
</dbReference>
<gene>
    <name evidence="2" type="ORF">DI533_22460</name>
</gene>
<dbReference type="CDD" id="cd00085">
    <property type="entry name" value="HNHc"/>
    <property type="match status" value="1"/>
</dbReference>
<sequence length="275" mass="30977">MTRTQYDKPRPSIPAAVERLVLVEAGHACAIKECRDHTYVELHHIDENRENNDLVNLIVLCDRHHKMAHAGKIDRKSLRMYKDLLSRSRDAEILARLERLEAERVVASAELPVAGASEEQPVDASITKSSAARWAVQQFALSQVAITWYEKEANIYLERHVELESGDRRLVLDGLKQSDGDASDVIIDFCYIRKAYLDAPAYPAWFKEKLDLYEMMTGRKAVGVMLVVFGRERMLEEGGIPMIRRGVDETEGVSLAVYSCEQLGFHPGPISAGVL</sequence>
<dbReference type="EMBL" id="QFQS01000031">
    <property type="protein sequence ID" value="PZQ94318.1"/>
    <property type="molecule type" value="Genomic_DNA"/>
</dbReference>
<protein>
    <recommendedName>
        <fullName evidence="1">HNH nuclease domain-containing protein</fullName>
    </recommendedName>
</protein>
<reference evidence="2 3" key="1">
    <citation type="submission" date="2017-08" db="EMBL/GenBank/DDBJ databases">
        <title>Infants hospitalized years apart are colonized by the same room-sourced microbial strains.</title>
        <authorList>
            <person name="Brooks B."/>
            <person name="Olm M.R."/>
            <person name="Firek B.A."/>
            <person name="Baker R."/>
            <person name="Thomas B.C."/>
            <person name="Morowitz M.J."/>
            <person name="Banfield J.F."/>
        </authorList>
    </citation>
    <scope>NUCLEOTIDE SEQUENCE [LARGE SCALE GENOMIC DNA]</scope>
    <source>
        <strain evidence="2">S2_003_000_R2_11</strain>
    </source>
</reference>
<accession>A0A2W5RUH7</accession>